<name>A0ABT1CXQ0_9HYPH</name>
<dbReference type="InterPro" id="IPR007318">
    <property type="entry name" value="Phopholipid_MeTrfase"/>
</dbReference>
<feature type="transmembrane region" description="Helical" evidence="5">
    <location>
        <begin position="42"/>
        <end position="67"/>
    </location>
</feature>
<dbReference type="Proteomes" id="UP001320715">
    <property type="component" value="Unassembled WGS sequence"/>
</dbReference>
<evidence type="ECO:0000256" key="2">
    <source>
        <dbReference type="ARBA" id="ARBA00022692"/>
    </source>
</evidence>
<keyword evidence="2 5" id="KW-0812">Transmembrane</keyword>
<organism evidence="6 7">
    <name type="scientific">Hoeflea alexandrii</name>
    <dbReference type="NCBI Taxonomy" id="288436"/>
    <lineage>
        <taxon>Bacteria</taxon>
        <taxon>Pseudomonadati</taxon>
        <taxon>Pseudomonadota</taxon>
        <taxon>Alphaproteobacteria</taxon>
        <taxon>Hyphomicrobiales</taxon>
        <taxon>Rhizobiaceae</taxon>
        <taxon>Hoeflea</taxon>
    </lineage>
</organism>
<dbReference type="Gene3D" id="1.20.120.1630">
    <property type="match status" value="1"/>
</dbReference>
<dbReference type="EMBL" id="JAAAML010000005">
    <property type="protein sequence ID" value="MCO6410970.1"/>
    <property type="molecule type" value="Genomic_DNA"/>
</dbReference>
<evidence type="ECO:0000256" key="3">
    <source>
        <dbReference type="ARBA" id="ARBA00022989"/>
    </source>
</evidence>
<evidence type="ECO:0000313" key="6">
    <source>
        <dbReference type="EMBL" id="MCO6410970.1"/>
    </source>
</evidence>
<sequence length="197" mass="21781">MLRLPLYMDWVPVLAGAYLLARSCRALLDRSNCYWPPESRDGATYAAFIWPFRVLVGGLIVVSLLAIPEVAPGIASSRFWVGGILLILGFGIALLATLQLGWSVAFGEDGPLKERGWFRFSRNPIYLSTWAGLAGWAILTPKPEILTALALWAAVYLCAIFLEERALARSFGTKFAAYKVRTARFLGWTRAEETHGA</sequence>
<accession>A0ABT1CXQ0</accession>
<evidence type="ECO:0000256" key="4">
    <source>
        <dbReference type="ARBA" id="ARBA00023136"/>
    </source>
</evidence>
<evidence type="ECO:0000256" key="5">
    <source>
        <dbReference type="SAM" id="Phobius"/>
    </source>
</evidence>
<dbReference type="RefSeq" id="WP_252917601.1">
    <property type="nucleotide sequence ID" value="NZ_JAAAML010000005.1"/>
</dbReference>
<keyword evidence="3 5" id="KW-1133">Transmembrane helix</keyword>
<evidence type="ECO:0000256" key="1">
    <source>
        <dbReference type="ARBA" id="ARBA00004127"/>
    </source>
</evidence>
<keyword evidence="7" id="KW-1185">Reference proteome</keyword>
<comment type="subcellular location">
    <subcellularLocation>
        <location evidence="1">Endomembrane system</location>
        <topology evidence="1">Multi-pass membrane protein</topology>
    </subcellularLocation>
</comment>
<dbReference type="Pfam" id="PF04191">
    <property type="entry name" value="PEMT"/>
    <property type="match status" value="1"/>
</dbReference>
<gene>
    <name evidence="6" type="ORF">GTW23_22540</name>
</gene>
<comment type="caution">
    <text evidence="6">The sequence shown here is derived from an EMBL/GenBank/DDBJ whole genome shotgun (WGS) entry which is preliminary data.</text>
</comment>
<keyword evidence="4 5" id="KW-0472">Membrane</keyword>
<protein>
    <submittedName>
        <fullName evidence="6">DUF1295 domain-containing protein</fullName>
    </submittedName>
</protein>
<feature type="transmembrane region" description="Helical" evidence="5">
    <location>
        <begin position="79"/>
        <end position="102"/>
    </location>
</feature>
<reference evidence="6 7" key="1">
    <citation type="submission" date="2020-01" db="EMBL/GenBank/DDBJ databases">
        <title>Genomes of bacteria type strains.</title>
        <authorList>
            <person name="Chen J."/>
            <person name="Zhu S."/>
            <person name="Yang J."/>
        </authorList>
    </citation>
    <scope>NUCLEOTIDE SEQUENCE [LARGE SCALE GENOMIC DNA]</scope>
    <source>
        <strain evidence="6 7">DSM 16655</strain>
    </source>
</reference>
<proteinExistence type="predicted"/>
<feature type="transmembrane region" description="Helical" evidence="5">
    <location>
        <begin position="145"/>
        <end position="162"/>
    </location>
</feature>
<evidence type="ECO:0000313" key="7">
    <source>
        <dbReference type="Proteomes" id="UP001320715"/>
    </source>
</evidence>